<dbReference type="GO" id="GO:0015421">
    <property type="term" value="F:ABC-type oligopeptide transporter activity"/>
    <property type="evidence" value="ECO:0007669"/>
    <property type="project" value="TreeGrafter"/>
</dbReference>
<evidence type="ECO:0000256" key="5">
    <source>
        <dbReference type="ARBA" id="ARBA00022840"/>
    </source>
</evidence>
<dbReference type="Gene3D" id="3.40.50.300">
    <property type="entry name" value="P-loop containing nucleotide triphosphate hydrolases"/>
    <property type="match status" value="1"/>
</dbReference>
<keyword evidence="4" id="KW-0547">Nucleotide-binding</keyword>
<feature type="transmembrane region" description="Helical" evidence="8">
    <location>
        <begin position="188"/>
        <end position="206"/>
    </location>
</feature>
<feature type="transmembrane region" description="Helical" evidence="8">
    <location>
        <begin position="51"/>
        <end position="72"/>
    </location>
</feature>
<keyword evidence="2" id="KW-0813">Transport</keyword>
<evidence type="ECO:0000259" key="10">
    <source>
        <dbReference type="PROSITE" id="PS50929"/>
    </source>
</evidence>
<dbReference type="InterPro" id="IPR003439">
    <property type="entry name" value="ABC_transporter-like_ATP-bd"/>
</dbReference>
<dbReference type="PROSITE" id="PS00211">
    <property type="entry name" value="ABC_TRANSPORTER_1"/>
    <property type="match status" value="1"/>
</dbReference>
<feature type="transmembrane region" description="Helical" evidence="8">
    <location>
        <begin position="84"/>
        <end position="105"/>
    </location>
</feature>
<feature type="domain" description="ABC transmembrane type-1" evidence="10">
    <location>
        <begin position="50"/>
        <end position="331"/>
    </location>
</feature>
<dbReference type="CDD" id="cd03254">
    <property type="entry name" value="ABCC_Glucan_exporter_like"/>
    <property type="match status" value="1"/>
</dbReference>
<evidence type="ECO:0000256" key="6">
    <source>
        <dbReference type="ARBA" id="ARBA00022989"/>
    </source>
</evidence>
<dbReference type="AlphaFoldDB" id="A0AAW6SQB2"/>
<dbReference type="GO" id="GO:0016887">
    <property type="term" value="F:ATP hydrolysis activity"/>
    <property type="evidence" value="ECO:0007669"/>
    <property type="project" value="InterPro"/>
</dbReference>
<evidence type="ECO:0000256" key="8">
    <source>
        <dbReference type="SAM" id="Phobius"/>
    </source>
</evidence>
<dbReference type="PANTHER" id="PTHR43394">
    <property type="entry name" value="ATP-DEPENDENT PERMEASE MDL1, MITOCHONDRIAL"/>
    <property type="match status" value="1"/>
</dbReference>
<dbReference type="PROSITE" id="PS50893">
    <property type="entry name" value="ABC_TRANSPORTER_2"/>
    <property type="match status" value="1"/>
</dbReference>
<evidence type="ECO:0000313" key="12">
    <source>
        <dbReference type="Proteomes" id="UP001159179"/>
    </source>
</evidence>
<dbReference type="Pfam" id="PF00005">
    <property type="entry name" value="ABC_tran"/>
    <property type="match status" value="1"/>
</dbReference>
<dbReference type="InterPro" id="IPR036640">
    <property type="entry name" value="ABC1_TM_sf"/>
</dbReference>
<evidence type="ECO:0000259" key="9">
    <source>
        <dbReference type="PROSITE" id="PS50893"/>
    </source>
</evidence>
<evidence type="ECO:0000256" key="1">
    <source>
        <dbReference type="ARBA" id="ARBA00004651"/>
    </source>
</evidence>
<evidence type="ECO:0000313" key="11">
    <source>
        <dbReference type="EMBL" id="MDH5161021.1"/>
    </source>
</evidence>
<accession>A0AAW6SQB2</accession>
<feature type="domain" description="ABC transporter" evidence="9">
    <location>
        <begin position="365"/>
        <end position="599"/>
    </location>
</feature>
<dbReference type="SUPFAM" id="SSF90123">
    <property type="entry name" value="ABC transporter transmembrane region"/>
    <property type="match status" value="1"/>
</dbReference>
<proteinExistence type="predicted"/>
<comment type="caution">
    <text evidence="11">The sequence shown here is derived from an EMBL/GenBank/DDBJ whole genome shotgun (WGS) entry which is preliminary data.</text>
</comment>
<dbReference type="FunFam" id="3.40.50.300:FF:000287">
    <property type="entry name" value="Multidrug ABC transporter ATP-binding protein"/>
    <property type="match status" value="1"/>
</dbReference>
<keyword evidence="3 8" id="KW-0812">Transmembrane</keyword>
<dbReference type="PROSITE" id="PS50929">
    <property type="entry name" value="ABC_TM1F"/>
    <property type="match status" value="1"/>
</dbReference>
<keyword evidence="7 8" id="KW-0472">Membrane</keyword>
<dbReference type="GO" id="GO:0005886">
    <property type="term" value="C:plasma membrane"/>
    <property type="evidence" value="ECO:0007669"/>
    <property type="project" value="UniProtKB-SubCell"/>
</dbReference>
<dbReference type="InterPro" id="IPR003593">
    <property type="entry name" value="AAA+_ATPase"/>
</dbReference>
<keyword evidence="6 8" id="KW-1133">Transmembrane helix</keyword>
<evidence type="ECO:0000256" key="3">
    <source>
        <dbReference type="ARBA" id="ARBA00022692"/>
    </source>
</evidence>
<dbReference type="InterPro" id="IPR027417">
    <property type="entry name" value="P-loop_NTPase"/>
</dbReference>
<feature type="transmembrane region" description="Helical" evidence="8">
    <location>
        <begin position="159"/>
        <end position="182"/>
    </location>
</feature>
<dbReference type="CDD" id="cd18545">
    <property type="entry name" value="ABC_6TM_YknV_like"/>
    <property type="match status" value="1"/>
</dbReference>
<reference evidence="11" key="1">
    <citation type="submission" date="2023-03" db="EMBL/GenBank/DDBJ databases">
        <title>Bacterial isolates from washroom surfaces on a university campus.</title>
        <authorList>
            <person name="Holman D.B."/>
            <person name="Gzyl K.E."/>
            <person name="Taheri A.E."/>
        </authorList>
    </citation>
    <scope>NUCLEOTIDE SEQUENCE</scope>
    <source>
        <strain evidence="11">RD03</strain>
    </source>
</reference>
<organism evidence="11 12">
    <name type="scientific">Heyndrickxia oleronia</name>
    <dbReference type="NCBI Taxonomy" id="38875"/>
    <lineage>
        <taxon>Bacteria</taxon>
        <taxon>Bacillati</taxon>
        <taxon>Bacillota</taxon>
        <taxon>Bacilli</taxon>
        <taxon>Bacillales</taxon>
        <taxon>Bacillaceae</taxon>
        <taxon>Heyndrickxia</taxon>
    </lineage>
</organism>
<evidence type="ECO:0000256" key="2">
    <source>
        <dbReference type="ARBA" id="ARBA00022448"/>
    </source>
</evidence>
<dbReference type="InterPro" id="IPR039421">
    <property type="entry name" value="Type_1_exporter"/>
</dbReference>
<dbReference type="SUPFAM" id="SSF52540">
    <property type="entry name" value="P-loop containing nucleoside triphosphate hydrolases"/>
    <property type="match status" value="1"/>
</dbReference>
<dbReference type="PANTHER" id="PTHR43394:SF1">
    <property type="entry name" value="ATP-BINDING CASSETTE SUB-FAMILY B MEMBER 10, MITOCHONDRIAL"/>
    <property type="match status" value="1"/>
</dbReference>
<protein>
    <submittedName>
        <fullName evidence="11">ABC transporter ATP-binding protein</fullName>
    </submittedName>
</protein>
<gene>
    <name evidence="11" type="ORF">P5X88_08735</name>
</gene>
<dbReference type="InterPro" id="IPR011527">
    <property type="entry name" value="ABC1_TM_dom"/>
</dbReference>
<evidence type="ECO:0000256" key="4">
    <source>
        <dbReference type="ARBA" id="ARBA00022741"/>
    </source>
</evidence>
<dbReference type="Proteomes" id="UP001159179">
    <property type="component" value="Unassembled WGS sequence"/>
</dbReference>
<evidence type="ECO:0000256" key="7">
    <source>
        <dbReference type="ARBA" id="ARBA00023136"/>
    </source>
</evidence>
<dbReference type="SMART" id="SM00382">
    <property type="entry name" value="AAA"/>
    <property type="match status" value="1"/>
</dbReference>
<dbReference type="InterPro" id="IPR017871">
    <property type="entry name" value="ABC_transporter-like_CS"/>
</dbReference>
<dbReference type="Pfam" id="PF00664">
    <property type="entry name" value="ABC_membrane"/>
    <property type="match status" value="1"/>
</dbReference>
<keyword evidence="5 11" id="KW-0067">ATP-binding</keyword>
<dbReference type="GO" id="GO:0005524">
    <property type="term" value="F:ATP binding"/>
    <property type="evidence" value="ECO:0007669"/>
    <property type="project" value="UniProtKB-KW"/>
</dbReference>
<comment type="subcellular location">
    <subcellularLocation>
        <location evidence="1">Cell membrane</location>
        <topology evidence="1">Multi-pass membrane protein</topology>
    </subcellularLocation>
</comment>
<dbReference type="EMBL" id="JAROYP010000004">
    <property type="protein sequence ID" value="MDH5161021.1"/>
    <property type="molecule type" value="Genomic_DNA"/>
</dbReference>
<name>A0AAW6SQB2_9BACI</name>
<dbReference type="Gene3D" id="1.20.1560.10">
    <property type="entry name" value="ABC transporter type 1, transmembrane domain"/>
    <property type="match status" value="1"/>
</dbReference>
<sequence length="607" mass="69172">MAKANKINKGSVERFSYTTEQIIDKPFNWKQMLRLLNYLKPYSKNLLPKSFTAMLINTIIRLIIPTLIGVYAIEKGIQGKDGQFLMLIVVIIAGLYIISYIANILRIRWMNELGQKVIYDIRKNLFTHVQRLSHRFFDQRSAGSILVRIMNDTNSLQDLFTNGVVNLLMDMIMLVGVIFILFSLSPQLTLAVLIILPIMFLISTKLRQNIRRSWQYMRIKQSKLNSHLNESIQGVRVTQSFTQEQENMQFFDGVNTENYEAWRIATKKNAFFRPLIELTNAVGSAVLIWYGAHLIQTGSLKLGEFVSYAFYLGMFWEPISRIGQVYNQLLMAMASSERIFEYLDEKPIVHEKDAALELRDMKGHIQFENVEFSYDAKRKALNDVSLEMKAGQTIALVGHTGSGKTTIANLISRFYDPTSGSVKIDGHDLRDISLKSLRSQISVVLQDTFIFSGTIMENIKFGRPDAKDEEAIAAAKAIGAHTFIENLPNGYETQVEERGNILSVGERQLLSFARALLANPRIIILDEATASIDTETEVQIQRALKTLLKGRTSVIIAHRLSTIREADKIFVLDHGDIIEEGNHDQLMEHQGEYYRLVKAQFKMLEAI</sequence>
<dbReference type="RefSeq" id="WP_280616453.1">
    <property type="nucleotide sequence ID" value="NZ_JAROYP010000004.1"/>
</dbReference>